<name>A0A835MHP2_9ROSI</name>
<dbReference type="Proteomes" id="UP000657918">
    <property type="component" value="Chromosome 16"/>
</dbReference>
<keyword evidence="2" id="KW-1185">Reference proteome</keyword>
<evidence type="ECO:0000313" key="1">
    <source>
        <dbReference type="EMBL" id="KAF9666877.1"/>
    </source>
</evidence>
<gene>
    <name evidence="1" type="ORF">SADUNF_Sadunf16G0274400</name>
</gene>
<dbReference type="AlphaFoldDB" id="A0A835MHP2"/>
<sequence length="93" mass="10353">MGMKMVSLIEEIPLGGPVCFGTPLKRRPFQGPDRYRTIEFSVRICSGFPLGSFLKVKLPLDGSSGDFHDDKYRSKPVLKSLPNFIPDRSVSHG</sequence>
<proteinExistence type="predicted"/>
<reference evidence="1 2" key="1">
    <citation type="submission" date="2020-10" db="EMBL/GenBank/DDBJ databases">
        <title>Plant Genome Project.</title>
        <authorList>
            <person name="Zhang R.-G."/>
        </authorList>
    </citation>
    <scope>NUCLEOTIDE SEQUENCE [LARGE SCALE GENOMIC DNA]</scope>
    <source>
        <strain evidence="1">FAFU-HL-1</strain>
        <tissue evidence="1">Leaf</tissue>
    </source>
</reference>
<dbReference type="EMBL" id="JADGMS010000016">
    <property type="protein sequence ID" value="KAF9666877.1"/>
    <property type="molecule type" value="Genomic_DNA"/>
</dbReference>
<organism evidence="1 2">
    <name type="scientific">Salix dunnii</name>
    <dbReference type="NCBI Taxonomy" id="1413687"/>
    <lineage>
        <taxon>Eukaryota</taxon>
        <taxon>Viridiplantae</taxon>
        <taxon>Streptophyta</taxon>
        <taxon>Embryophyta</taxon>
        <taxon>Tracheophyta</taxon>
        <taxon>Spermatophyta</taxon>
        <taxon>Magnoliopsida</taxon>
        <taxon>eudicotyledons</taxon>
        <taxon>Gunneridae</taxon>
        <taxon>Pentapetalae</taxon>
        <taxon>rosids</taxon>
        <taxon>fabids</taxon>
        <taxon>Malpighiales</taxon>
        <taxon>Salicaceae</taxon>
        <taxon>Saliceae</taxon>
        <taxon>Salix</taxon>
    </lineage>
</organism>
<comment type="caution">
    <text evidence="1">The sequence shown here is derived from an EMBL/GenBank/DDBJ whole genome shotgun (WGS) entry which is preliminary data.</text>
</comment>
<evidence type="ECO:0000313" key="2">
    <source>
        <dbReference type="Proteomes" id="UP000657918"/>
    </source>
</evidence>
<protein>
    <submittedName>
        <fullName evidence="1">Uncharacterized protein</fullName>
    </submittedName>
</protein>
<accession>A0A835MHP2</accession>